<comment type="similarity">
    <text evidence="1">Belongs to the 5'-AMP-activated protein kinase beta subunit family.</text>
</comment>
<dbReference type="Pfam" id="PF04739">
    <property type="entry name" value="AMPKBI"/>
    <property type="match status" value="1"/>
</dbReference>
<organism evidence="4 5">
    <name type="scientific">Carpediemonas membranifera</name>
    <dbReference type="NCBI Taxonomy" id="201153"/>
    <lineage>
        <taxon>Eukaryota</taxon>
        <taxon>Metamonada</taxon>
        <taxon>Carpediemonas-like organisms</taxon>
        <taxon>Carpediemonas</taxon>
    </lineage>
</organism>
<dbReference type="CDD" id="cd02859">
    <property type="entry name" value="E_set_AMPKbeta_like_N"/>
    <property type="match status" value="1"/>
</dbReference>
<comment type="caution">
    <text evidence="4">The sequence shown here is derived from an EMBL/GenBank/DDBJ whole genome shotgun (WGS) entry which is preliminary data.</text>
</comment>
<dbReference type="SUPFAM" id="SSF160219">
    <property type="entry name" value="AMPKBI-like"/>
    <property type="match status" value="1"/>
</dbReference>
<dbReference type="InterPro" id="IPR013783">
    <property type="entry name" value="Ig-like_fold"/>
</dbReference>
<dbReference type="InterPro" id="IPR032640">
    <property type="entry name" value="AMPK1_CBM"/>
</dbReference>
<dbReference type="InterPro" id="IPR037256">
    <property type="entry name" value="ASC_dom_sf"/>
</dbReference>
<dbReference type="InterPro" id="IPR014756">
    <property type="entry name" value="Ig_E-set"/>
</dbReference>
<keyword evidence="4" id="KW-0808">Transferase</keyword>
<dbReference type="Gene3D" id="2.60.40.10">
    <property type="entry name" value="Immunoglobulins"/>
    <property type="match status" value="1"/>
</dbReference>
<feature type="region of interest" description="Disordered" evidence="2">
    <location>
        <begin position="16"/>
        <end position="36"/>
    </location>
</feature>
<dbReference type="Proteomes" id="UP000717585">
    <property type="component" value="Unassembled WGS sequence"/>
</dbReference>
<dbReference type="InterPro" id="IPR006828">
    <property type="entry name" value="ASC_dom"/>
</dbReference>
<reference evidence="4" key="1">
    <citation type="submission" date="2021-05" db="EMBL/GenBank/DDBJ databases">
        <title>A free-living protist that lacks canonical eukaryotic 1 DNA replication and segregation systems.</title>
        <authorList>
            <person name="Salas-Leiva D.E."/>
            <person name="Tromer E.C."/>
            <person name="Curtis B.A."/>
            <person name="Jerlstrom-Hultqvist J."/>
            <person name="Kolisko M."/>
            <person name="Yi Z."/>
            <person name="Salas-Leiva J.S."/>
            <person name="Gallot-Lavallee L."/>
            <person name="Kops G.J.P.L."/>
            <person name="Archibald J.M."/>
            <person name="Simpson A.G.B."/>
            <person name="Roger A.J."/>
        </authorList>
    </citation>
    <scope>NUCLEOTIDE SEQUENCE</scope>
    <source>
        <strain evidence="4">BICM</strain>
    </source>
</reference>
<feature type="domain" description="Association with the SNF1 complex (ASC)" evidence="3">
    <location>
        <begin position="155"/>
        <end position="266"/>
    </location>
</feature>
<dbReference type="Gene3D" id="6.20.250.60">
    <property type="match status" value="1"/>
</dbReference>
<evidence type="ECO:0000256" key="2">
    <source>
        <dbReference type="SAM" id="MobiDB-lite"/>
    </source>
</evidence>
<gene>
    <name evidence="4" type="ORF">J8273_3968</name>
</gene>
<dbReference type="PANTHER" id="PTHR10343">
    <property type="entry name" value="5'-AMP-ACTIVATED PROTEIN KINASE , BETA SUBUNIT"/>
    <property type="match status" value="1"/>
</dbReference>
<proteinExistence type="inferred from homology"/>
<evidence type="ECO:0000313" key="5">
    <source>
        <dbReference type="Proteomes" id="UP000717585"/>
    </source>
</evidence>
<evidence type="ECO:0000256" key="1">
    <source>
        <dbReference type="ARBA" id="ARBA00010926"/>
    </source>
</evidence>
<dbReference type="InterPro" id="IPR050827">
    <property type="entry name" value="CRP1_MDG1_kinase"/>
</dbReference>
<dbReference type="AlphaFoldDB" id="A0A8J6B6X6"/>
<name>A0A8J6B6X6_9EUKA</name>
<dbReference type="GO" id="GO:0016301">
    <property type="term" value="F:kinase activity"/>
    <property type="evidence" value="ECO:0007669"/>
    <property type="project" value="UniProtKB-KW"/>
</dbReference>
<evidence type="ECO:0000259" key="3">
    <source>
        <dbReference type="SMART" id="SM01010"/>
    </source>
</evidence>
<dbReference type="SMART" id="SM01010">
    <property type="entry name" value="AMPKBI"/>
    <property type="match status" value="1"/>
</dbReference>
<accession>A0A8J6B6X6</accession>
<keyword evidence="4" id="KW-0418">Kinase</keyword>
<dbReference type="PANTHER" id="PTHR10343:SF84">
    <property type="entry name" value="5'-AMP-ACTIVATED PROTEIN KINASE SUBUNIT BETA-1"/>
    <property type="match status" value="1"/>
</dbReference>
<dbReference type="OrthoDB" id="531008at2759"/>
<dbReference type="Pfam" id="PF16561">
    <property type="entry name" value="AMPK1_CBM"/>
    <property type="match status" value="1"/>
</dbReference>
<dbReference type="EMBL" id="JAHDYR010000015">
    <property type="protein sequence ID" value="KAG9394334.1"/>
    <property type="molecule type" value="Genomic_DNA"/>
</dbReference>
<dbReference type="SUPFAM" id="SSF81296">
    <property type="entry name" value="E set domains"/>
    <property type="match status" value="1"/>
</dbReference>
<protein>
    <submittedName>
        <fullName evidence="4">5'-AMP-activated protein kinase beta subunit, interation domain</fullName>
    </submittedName>
</protein>
<keyword evidence="5" id="KW-1185">Reference proteome</keyword>
<sequence length="304" mass="33924">MGAAAGGDLIRGISRSWSTTVSRRRRTNSHRQQMGANVTVPSKNDLNATAYNGHANMTTHVQTPREKLVPVQLTWNHGGQSVFVTGSFSRWRERVPLTRSEHDERSWSAQVPMPAGQHNYKYIVDGEWRADTSQPTRCDAIGNVNNIVTVEEIEEDTADQEYSQTIPTIGLGLFAEPNKQPGILPRPLDHTPLNRQQQDTGKIYLDPALGGSSPKANGQRDPSLLPLPEHVVLTHLYRANTPTLTHYGLTVRLRRKFVTTIVYYPSAGVLIERQRLSEEAMLSGLPLRVDETLSQFYLGQMAHA</sequence>
<dbReference type="GO" id="GO:0005737">
    <property type="term" value="C:cytoplasm"/>
    <property type="evidence" value="ECO:0007669"/>
    <property type="project" value="UniProtKB-ARBA"/>
</dbReference>
<evidence type="ECO:0000313" key="4">
    <source>
        <dbReference type="EMBL" id="KAG9394334.1"/>
    </source>
</evidence>